<feature type="non-terminal residue" evidence="1">
    <location>
        <position position="1"/>
    </location>
</feature>
<reference evidence="1 2" key="1">
    <citation type="submission" date="2021-06" db="EMBL/GenBank/DDBJ databases">
        <authorList>
            <person name="Palmer J.M."/>
        </authorList>
    </citation>
    <scope>NUCLEOTIDE SEQUENCE [LARGE SCALE GENOMIC DNA]</scope>
    <source>
        <strain evidence="1 2">XC_2019</strain>
        <tissue evidence="1">Muscle</tissue>
    </source>
</reference>
<dbReference type="SUPFAM" id="SSF50729">
    <property type="entry name" value="PH domain-like"/>
    <property type="match status" value="1"/>
</dbReference>
<keyword evidence="2" id="KW-1185">Reference proteome</keyword>
<organism evidence="1 2">
    <name type="scientific">Xenoophorus captivus</name>
    <dbReference type="NCBI Taxonomy" id="1517983"/>
    <lineage>
        <taxon>Eukaryota</taxon>
        <taxon>Metazoa</taxon>
        <taxon>Chordata</taxon>
        <taxon>Craniata</taxon>
        <taxon>Vertebrata</taxon>
        <taxon>Euteleostomi</taxon>
        <taxon>Actinopterygii</taxon>
        <taxon>Neopterygii</taxon>
        <taxon>Teleostei</taxon>
        <taxon>Neoteleostei</taxon>
        <taxon>Acanthomorphata</taxon>
        <taxon>Ovalentaria</taxon>
        <taxon>Atherinomorphae</taxon>
        <taxon>Cyprinodontiformes</taxon>
        <taxon>Goodeidae</taxon>
        <taxon>Xenoophorus</taxon>
    </lineage>
</organism>
<dbReference type="EMBL" id="JAHRIN010017729">
    <property type="protein sequence ID" value="MEQ2197496.1"/>
    <property type="molecule type" value="Genomic_DNA"/>
</dbReference>
<sequence length="74" mass="8480">GTKFEIQPDGLPSARKLVYYTGSSFRSRHLLLHLSSSHQVYLSLQPALKHLRQLEESKGPINYEFKCLTQQHAV</sequence>
<dbReference type="PANTHER" id="PTHR13429">
    <property type="entry name" value="FERM DOMAIN (PROTEIN4.1-EZRIN-RADIXIN-MOESIN) FAMILY"/>
    <property type="match status" value="1"/>
</dbReference>
<evidence type="ECO:0000313" key="2">
    <source>
        <dbReference type="Proteomes" id="UP001434883"/>
    </source>
</evidence>
<evidence type="ECO:0000313" key="1">
    <source>
        <dbReference type="EMBL" id="MEQ2197496.1"/>
    </source>
</evidence>
<dbReference type="PANTHER" id="PTHR13429:SF7">
    <property type="entry name" value="FERM DOMAIN-CONTAINING PROTEIN 1"/>
    <property type="match status" value="1"/>
</dbReference>
<proteinExistence type="predicted"/>
<accession>A0ABV0QPZ7</accession>
<gene>
    <name evidence="1" type="primary">FRMD6_2</name>
    <name evidence="1" type="ORF">XENOCAPTIV_030252</name>
</gene>
<protein>
    <submittedName>
        <fullName evidence="1">FERM domain-containing protein 6</fullName>
    </submittedName>
</protein>
<dbReference type="Proteomes" id="UP001434883">
    <property type="component" value="Unassembled WGS sequence"/>
</dbReference>
<name>A0ABV0QPZ7_9TELE</name>
<comment type="caution">
    <text evidence="1">The sequence shown here is derived from an EMBL/GenBank/DDBJ whole genome shotgun (WGS) entry which is preliminary data.</text>
</comment>
<dbReference type="InterPro" id="IPR047145">
    <property type="entry name" value="FRMD6-like"/>
</dbReference>